<dbReference type="Proteomes" id="UP000886998">
    <property type="component" value="Unassembled WGS sequence"/>
</dbReference>
<dbReference type="OrthoDB" id="6429906at2759"/>
<protein>
    <submittedName>
        <fullName evidence="1">Uncharacterized protein</fullName>
    </submittedName>
</protein>
<name>A0A8X6YZ19_9ARAC</name>
<reference evidence="1" key="1">
    <citation type="submission" date="2020-08" db="EMBL/GenBank/DDBJ databases">
        <title>Multicomponent nature underlies the extraordinary mechanical properties of spider dragline silk.</title>
        <authorList>
            <person name="Kono N."/>
            <person name="Nakamura H."/>
            <person name="Mori M."/>
            <person name="Yoshida Y."/>
            <person name="Ohtoshi R."/>
            <person name="Malay A.D."/>
            <person name="Moran D.A.P."/>
            <person name="Tomita M."/>
            <person name="Numata K."/>
            <person name="Arakawa K."/>
        </authorList>
    </citation>
    <scope>NUCLEOTIDE SEQUENCE</scope>
</reference>
<comment type="caution">
    <text evidence="1">The sequence shown here is derived from an EMBL/GenBank/DDBJ whole genome shotgun (WGS) entry which is preliminary data.</text>
</comment>
<gene>
    <name evidence="1" type="ORF">TNIN_358111</name>
</gene>
<accession>A0A8X6YZ19</accession>
<evidence type="ECO:0000313" key="2">
    <source>
        <dbReference type="Proteomes" id="UP000886998"/>
    </source>
</evidence>
<dbReference type="EMBL" id="BMAV01023733">
    <property type="protein sequence ID" value="GFY79667.1"/>
    <property type="molecule type" value="Genomic_DNA"/>
</dbReference>
<evidence type="ECO:0000313" key="1">
    <source>
        <dbReference type="EMBL" id="GFY79667.1"/>
    </source>
</evidence>
<dbReference type="AlphaFoldDB" id="A0A8X6YZ19"/>
<sequence length="94" mass="10493">MHGELCVLSAGCRSGRGPPSRLGREPRNLAPMRPQNFFLPSAFPDWLAEAIESPPLGQGRDFEGFSNDLSPWNDGRLLAWQLKVVSWVQSLFIL</sequence>
<keyword evidence="2" id="KW-1185">Reference proteome</keyword>
<organism evidence="1 2">
    <name type="scientific">Trichonephila inaurata madagascariensis</name>
    <dbReference type="NCBI Taxonomy" id="2747483"/>
    <lineage>
        <taxon>Eukaryota</taxon>
        <taxon>Metazoa</taxon>
        <taxon>Ecdysozoa</taxon>
        <taxon>Arthropoda</taxon>
        <taxon>Chelicerata</taxon>
        <taxon>Arachnida</taxon>
        <taxon>Araneae</taxon>
        <taxon>Araneomorphae</taxon>
        <taxon>Entelegynae</taxon>
        <taxon>Araneoidea</taxon>
        <taxon>Nephilidae</taxon>
        <taxon>Trichonephila</taxon>
        <taxon>Trichonephila inaurata</taxon>
    </lineage>
</organism>
<proteinExistence type="predicted"/>